<keyword evidence="1" id="KW-0479">Metal-binding</keyword>
<feature type="region of interest" description="Disordered" evidence="6">
    <location>
        <begin position="286"/>
        <end position="309"/>
    </location>
</feature>
<dbReference type="AlphaFoldDB" id="A0A8B6DKG5"/>
<dbReference type="PANTHER" id="PTHR37445">
    <property type="entry name" value="PROTEIN CBG24663"/>
    <property type="match status" value="1"/>
</dbReference>
<keyword evidence="5" id="KW-0175">Coiled coil</keyword>
<dbReference type="InterPro" id="IPR013083">
    <property type="entry name" value="Znf_RING/FYVE/PHD"/>
</dbReference>
<name>A0A8B6DKG5_MYTGA</name>
<dbReference type="InterPro" id="IPR011011">
    <property type="entry name" value="Znf_FYVE_PHD"/>
</dbReference>
<dbReference type="EMBL" id="UYJE01003539">
    <property type="protein sequence ID" value="VDI20039.1"/>
    <property type="molecule type" value="Genomic_DNA"/>
</dbReference>
<gene>
    <name evidence="8" type="ORF">MGAL_10B031260</name>
</gene>
<accession>A0A8B6DKG5</accession>
<dbReference type="SUPFAM" id="SSF57903">
    <property type="entry name" value="FYVE/PHD zinc finger"/>
    <property type="match status" value="1"/>
</dbReference>
<organism evidence="8 9">
    <name type="scientific">Mytilus galloprovincialis</name>
    <name type="common">Mediterranean mussel</name>
    <dbReference type="NCBI Taxonomy" id="29158"/>
    <lineage>
        <taxon>Eukaryota</taxon>
        <taxon>Metazoa</taxon>
        <taxon>Spiralia</taxon>
        <taxon>Lophotrochozoa</taxon>
        <taxon>Mollusca</taxon>
        <taxon>Bivalvia</taxon>
        <taxon>Autobranchia</taxon>
        <taxon>Pteriomorphia</taxon>
        <taxon>Mytilida</taxon>
        <taxon>Mytiloidea</taxon>
        <taxon>Mytilidae</taxon>
        <taxon>Mytilinae</taxon>
        <taxon>Mytilus</taxon>
    </lineage>
</organism>
<reference evidence="8" key="1">
    <citation type="submission" date="2018-11" db="EMBL/GenBank/DDBJ databases">
        <authorList>
            <person name="Alioto T."/>
            <person name="Alioto T."/>
        </authorList>
    </citation>
    <scope>NUCLEOTIDE SEQUENCE</scope>
</reference>
<comment type="caution">
    <text evidence="8">The sequence shown here is derived from an EMBL/GenBank/DDBJ whole genome shotgun (WGS) entry which is preliminary data.</text>
</comment>
<dbReference type="GO" id="GO:0008270">
    <property type="term" value="F:zinc ion binding"/>
    <property type="evidence" value="ECO:0007669"/>
    <property type="project" value="UniProtKB-KW"/>
</dbReference>
<evidence type="ECO:0000259" key="7">
    <source>
        <dbReference type="PROSITE" id="PS50016"/>
    </source>
</evidence>
<dbReference type="Gene3D" id="3.30.40.10">
    <property type="entry name" value="Zinc/RING finger domain, C3HC4 (zinc finger)"/>
    <property type="match status" value="1"/>
</dbReference>
<keyword evidence="9" id="KW-1185">Reference proteome</keyword>
<evidence type="ECO:0000256" key="3">
    <source>
        <dbReference type="ARBA" id="ARBA00022833"/>
    </source>
</evidence>
<evidence type="ECO:0000256" key="6">
    <source>
        <dbReference type="SAM" id="MobiDB-lite"/>
    </source>
</evidence>
<dbReference type="PROSITE" id="PS50016">
    <property type="entry name" value="ZF_PHD_2"/>
    <property type="match status" value="1"/>
</dbReference>
<dbReference type="InterPro" id="IPR001965">
    <property type="entry name" value="Znf_PHD"/>
</dbReference>
<evidence type="ECO:0000256" key="2">
    <source>
        <dbReference type="ARBA" id="ARBA00022771"/>
    </source>
</evidence>
<dbReference type="InterPro" id="IPR019787">
    <property type="entry name" value="Znf_PHD-finger"/>
</dbReference>
<evidence type="ECO:0000256" key="5">
    <source>
        <dbReference type="SAM" id="Coils"/>
    </source>
</evidence>
<evidence type="ECO:0000256" key="4">
    <source>
        <dbReference type="PROSITE-ProRule" id="PRU00146"/>
    </source>
</evidence>
<dbReference type="Pfam" id="PF00628">
    <property type="entry name" value="PHD"/>
    <property type="match status" value="1"/>
</dbReference>
<dbReference type="SMART" id="SM00249">
    <property type="entry name" value="PHD"/>
    <property type="match status" value="1"/>
</dbReference>
<protein>
    <recommendedName>
        <fullName evidence="7">PHD-type domain-containing protein</fullName>
    </recommendedName>
</protein>
<evidence type="ECO:0000313" key="8">
    <source>
        <dbReference type="EMBL" id="VDI20039.1"/>
    </source>
</evidence>
<keyword evidence="3" id="KW-0862">Zinc</keyword>
<feature type="coiled-coil region" evidence="5">
    <location>
        <begin position="90"/>
        <end position="117"/>
    </location>
</feature>
<sequence length="309" mass="36369">MATRRNKSTSNATSDQKKEDPWECKICQKIYKNEDAKLLECQRCKDHFCIKCLNKTKTEYDILSNSDTMWFCAPCRQVVEEHIVTDLKIEERCREIMDNYEQRINEYRNRHRKEIQEIIKHKCDEERVREIAKEEALNGGAVANVVSEDIEGGVLPNQGTVTTVLEEINERKTRENNLIIFGITENESENKQERIEHDVENIVQLFKDAKITLDIENIRKTQRLGKYDKEKTNRPLLVHLKSIDSKLTLFRNMHYIRSYPKYQKVNVSNDLTKSEREEEKRLWTEAKKLQENNSGTSCSKCGDRHGRGK</sequence>
<evidence type="ECO:0000313" key="9">
    <source>
        <dbReference type="Proteomes" id="UP000596742"/>
    </source>
</evidence>
<keyword evidence="2 4" id="KW-0863">Zinc-finger</keyword>
<feature type="domain" description="PHD-type" evidence="7">
    <location>
        <begin position="21"/>
        <end position="78"/>
    </location>
</feature>
<proteinExistence type="predicted"/>
<evidence type="ECO:0000256" key="1">
    <source>
        <dbReference type="ARBA" id="ARBA00022723"/>
    </source>
</evidence>
<dbReference type="OrthoDB" id="6048664at2759"/>
<dbReference type="PANTHER" id="PTHR37445:SF3">
    <property type="entry name" value="ZINC FINGER PHD-TYPE DOMAIN-CONTAINING PROTEIN"/>
    <property type="match status" value="1"/>
</dbReference>
<dbReference type="Proteomes" id="UP000596742">
    <property type="component" value="Unassembled WGS sequence"/>
</dbReference>